<evidence type="ECO:0000256" key="2">
    <source>
        <dbReference type="ARBA" id="ARBA00008857"/>
    </source>
</evidence>
<dbReference type="GO" id="GO:0006310">
    <property type="term" value="P:DNA recombination"/>
    <property type="evidence" value="ECO:0007669"/>
    <property type="project" value="UniProtKB-KW"/>
</dbReference>
<dbReference type="Gene3D" id="1.10.443.10">
    <property type="entry name" value="Intergrase catalytic core"/>
    <property type="match status" value="1"/>
</dbReference>
<dbReference type="PANTHER" id="PTHR30349:SF64">
    <property type="entry name" value="PROPHAGE INTEGRASE INTD-RELATED"/>
    <property type="match status" value="1"/>
</dbReference>
<comment type="function">
    <text evidence="1">Site-specific tyrosine recombinase, which acts by catalyzing the cutting and rejoining of the recombining DNA molecules.</text>
</comment>
<evidence type="ECO:0000256" key="3">
    <source>
        <dbReference type="ARBA" id="ARBA00022908"/>
    </source>
</evidence>
<evidence type="ECO:0000256" key="4">
    <source>
        <dbReference type="ARBA" id="ARBA00023125"/>
    </source>
</evidence>
<feature type="domain" description="Tyr recombinase" evidence="7">
    <location>
        <begin position="169"/>
        <end position="413"/>
    </location>
</feature>
<protein>
    <submittedName>
        <fullName evidence="9">Site-specific integrase</fullName>
    </submittedName>
</protein>
<dbReference type="Pfam" id="PF14657">
    <property type="entry name" value="Arm-DNA-bind_4"/>
    <property type="match status" value="1"/>
</dbReference>
<dbReference type="EMBL" id="JABWDC010000086">
    <property type="protein sequence ID" value="NUN87803.1"/>
    <property type="molecule type" value="Genomic_DNA"/>
</dbReference>
<dbReference type="PROSITE" id="PS51900">
    <property type="entry name" value="CB"/>
    <property type="match status" value="1"/>
</dbReference>
<dbReference type="CDD" id="cd01189">
    <property type="entry name" value="INT_ICEBs1_C_like"/>
    <property type="match status" value="1"/>
</dbReference>
<proteinExistence type="inferred from homology"/>
<dbReference type="Pfam" id="PF14659">
    <property type="entry name" value="Phage_int_SAM_3"/>
    <property type="match status" value="1"/>
</dbReference>
<dbReference type="InterPro" id="IPR050090">
    <property type="entry name" value="Tyrosine_recombinase_XerCD"/>
</dbReference>
<dbReference type="Pfam" id="PF00589">
    <property type="entry name" value="Phage_integrase"/>
    <property type="match status" value="1"/>
</dbReference>
<feature type="domain" description="Core-binding (CB)" evidence="8">
    <location>
        <begin position="62"/>
        <end position="145"/>
    </location>
</feature>
<dbReference type="GO" id="GO:0003677">
    <property type="term" value="F:DNA binding"/>
    <property type="evidence" value="ECO:0007669"/>
    <property type="project" value="UniProtKB-UniRule"/>
</dbReference>
<dbReference type="InterPro" id="IPR010998">
    <property type="entry name" value="Integrase_recombinase_N"/>
</dbReference>
<dbReference type="GO" id="GO:0015074">
    <property type="term" value="P:DNA integration"/>
    <property type="evidence" value="ECO:0007669"/>
    <property type="project" value="UniProtKB-KW"/>
</dbReference>
<accession>A0A849Y3G4</accession>
<organism evidence="9 10">
    <name type="scientific">Coprococcus comes</name>
    <dbReference type="NCBI Taxonomy" id="410072"/>
    <lineage>
        <taxon>Bacteria</taxon>
        <taxon>Bacillati</taxon>
        <taxon>Bacillota</taxon>
        <taxon>Clostridia</taxon>
        <taxon>Lachnospirales</taxon>
        <taxon>Lachnospiraceae</taxon>
        <taxon>Coprococcus</taxon>
    </lineage>
</organism>
<comment type="caution">
    <text evidence="9">The sequence shown here is derived from an EMBL/GenBank/DDBJ whole genome shotgun (WGS) entry which is preliminary data.</text>
</comment>
<dbReference type="InterPro" id="IPR011010">
    <property type="entry name" value="DNA_brk_join_enz"/>
</dbReference>
<sequence length="424" mass="49441">MQGGVRKRGTTWSYYFDLGKIDGKRKKKEKGGFRTKKEAEQALTAAMNEYNNAGTVFEPTEITVADYLNQWFDLYCKTNLKYNTQVGYLRIIQGHLIPKFGVYRLKAITPAVLQEYAVELKMNGNSKSHLVGILSVFSAALNYAVEPMHYLQSNPMQYVKFPKVERKPRERIVLTLDEWCKIRDRFQNTRYYIPLMIGFYTGLRISETFGLTWDDIDFDKRKISVNKQIVKRNFGADVRKVVEKKGKKEQRSSWYFTTPKTFTSVREVPFGETLYQALKKEKAEQLKNEMKYGEYYTIHVKKIETDEKGNDMIRVVPIQKCVESPLQRIRLVCIDENGQYTSTDSFKYCSRVIHHEMHLAFDYHSLRHTHATLLIESGADVKNVQTRLGHTNIETTLQTYVHDTEKMAERSVDLFEKITQAKTS</sequence>
<evidence type="ECO:0000313" key="9">
    <source>
        <dbReference type="EMBL" id="NUN87803.1"/>
    </source>
</evidence>
<evidence type="ECO:0000313" key="10">
    <source>
        <dbReference type="Proteomes" id="UP000554488"/>
    </source>
</evidence>
<keyword evidence="5" id="KW-0233">DNA recombination</keyword>
<dbReference type="InterPro" id="IPR004107">
    <property type="entry name" value="Integrase_SAM-like_N"/>
</dbReference>
<dbReference type="SUPFAM" id="SSF56349">
    <property type="entry name" value="DNA breaking-rejoining enzymes"/>
    <property type="match status" value="1"/>
</dbReference>
<dbReference type="RefSeq" id="WP_175306189.1">
    <property type="nucleotide sequence ID" value="NZ_JABWDC010000086.1"/>
</dbReference>
<evidence type="ECO:0000256" key="6">
    <source>
        <dbReference type="PROSITE-ProRule" id="PRU01248"/>
    </source>
</evidence>
<dbReference type="Gene3D" id="1.10.150.130">
    <property type="match status" value="1"/>
</dbReference>
<keyword evidence="3" id="KW-0229">DNA integration</keyword>
<comment type="similarity">
    <text evidence="2">Belongs to the 'phage' integrase family.</text>
</comment>
<dbReference type="AlphaFoldDB" id="A0A849Y3G4"/>
<evidence type="ECO:0000259" key="8">
    <source>
        <dbReference type="PROSITE" id="PS51900"/>
    </source>
</evidence>
<dbReference type="PANTHER" id="PTHR30349">
    <property type="entry name" value="PHAGE INTEGRASE-RELATED"/>
    <property type="match status" value="1"/>
</dbReference>
<dbReference type="InterPro" id="IPR028259">
    <property type="entry name" value="AP2-like_int_N"/>
</dbReference>
<evidence type="ECO:0000256" key="1">
    <source>
        <dbReference type="ARBA" id="ARBA00003283"/>
    </source>
</evidence>
<dbReference type="InterPro" id="IPR002104">
    <property type="entry name" value="Integrase_catalytic"/>
</dbReference>
<evidence type="ECO:0000256" key="5">
    <source>
        <dbReference type="ARBA" id="ARBA00023172"/>
    </source>
</evidence>
<reference evidence="9 10" key="1">
    <citation type="submission" date="2020-04" db="EMBL/GenBank/DDBJ databases">
        <authorList>
            <person name="Pieper L."/>
        </authorList>
    </citation>
    <scope>NUCLEOTIDE SEQUENCE [LARGE SCALE GENOMIC DNA]</scope>
    <source>
        <strain evidence="9 10">F22</strain>
    </source>
</reference>
<dbReference type="InterPro" id="IPR044068">
    <property type="entry name" value="CB"/>
</dbReference>
<keyword evidence="4 6" id="KW-0238">DNA-binding</keyword>
<dbReference type="Proteomes" id="UP000554488">
    <property type="component" value="Unassembled WGS sequence"/>
</dbReference>
<name>A0A849Y3G4_9FIRM</name>
<dbReference type="InterPro" id="IPR013762">
    <property type="entry name" value="Integrase-like_cat_sf"/>
</dbReference>
<reference evidence="9 10" key="2">
    <citation type="submission" date="2020-07" db="EMBL/GenBank/DDBJ databases">
        <title>Bacterial metabolism rescues the inhibition of intestinal drug absorption by food and drug additives.</title>
        <authorList>
            <person name="Zou L."/>
            <person name="Spanogiannopoulos P."/>
            <person name="Chien H.-C."/>
            <person name="Pieper L.M."/>
            <person name="Cai W."/>
            <person name="Khuri N."/>
            <person name="Pottel J."/>
            <person name="Vora B."/>
            <person name="Ni Z."/>
            <person name="Tsakalozou E."/>
            <person name="Zhang W."/>
            <person name="Shoichet B.K."/>
            <person name="Giacomini K.M."/>
            <person name="Turnbaugh P.J."/>
        </authorList>
    </citation>
    <scope>NUCLEOTIDE SEQUENCE [LARGE SCALE GENOMIC DNA]</scope>
    <source>
        <strain evidence="9 10">F22</strain>
    </source>
</reference>
<gene>
    <name evidence="9" type="ORF">HUU93_14610</name>
</gene>
<dbReference type="PROSITE" id="PS51898">
    <property type="entry name" value="TYR_RECOMBINASE"/>
    <property type="match status" value="1"/>
</dbReference>
<evidence type="ECO:0000259" key="7">
    <source>
        <dbReference type="PROSITE" id="PS51898"/>
    </source>
</evidence>